<evidence type="ECO:0000313" key="2">
    <source>
        <dbReference type="EMBL" id="TGK00790.1"/>
    </source>
</evidence>
<dbReference type="AlphaFoldDB" id="A0A4R9FRJ1"/>
<dbReference type="Proteomes" id="UP000297453">
    <property type="component" value="Unassembled WGS sequence"/>
</dbReference>
<name>A0A4R9FRJ1_9LEPT</name>
<dbReference type="RefSeq" id="WP_135588629.1">
    <property type="nucleotide sequence ID" value="NZ_RQEP01000018.1"/>
</dbReference>
<gene>
    <name evidence="2" type="ORF">EHO59_12715</name>
</gene>
<dbReference type="OrthoDB" id="332060at2"/>
<comment type="caution">
    <text evidence="2">The sequence shown here is derived from an EMBL/GenBank/DDBJ whole genome shotgun (WGS) entry which is preliminary data.</text>
</comment>
<feature type="region of interest" description="Disordered" evidence="1">
    <location>
        <begin position="54"/>
        <end position="94"/>
    </location>
</feature>
<accession>A0A4R9FRJ1</accession>
<evidence type="ECO:0000313" key="3">
    <source>
        <dbReference type="Proteomes" id="UP000297453"/>
    </source>
</evidence>
<sequence>MESDPKNTQKDLEGREDLQDELKFFLETRLDGLLDEAEKFRRIKSSVRKKQARFLRKESEPDKNQGFLPFLYSLPKPLEGNSPEPESKVSGDEP</sequence>
<proteinExistence type="predicted"/>
<keyword evidence="3" id="KW-1185">Reference proteome</keyword>
<protein>
    <submittedName>
        <fullName evidence="2">Uncharacterized protein</fullName>
    </submittedName>
</protein>
<evidence type="ECO:0000256" key="1">
    <source>
        <dbReference type="SAM" id="MobiDB-lite"/>
    </source>
</evidence>
<reference evidence="2" key="1">
    <citation type="journal article" date="2019" name="PLoS Negl. Trop. Dis.">
        <title>Revisiting the worldwide diversity of Leptospira species in the environment.</title>
        <authorList>
            <person name="Vincent A.T."/>
            <person name="Schiettekatte O."/>
            <person name="Bourhy P."/>
            <person name="Veyrier F.J."/>
            <person name="Picardeau M."/>
        </authorList>
    </citation>
    <scope>NUCLEOTIDE SEQUENCE [LARGE SCALE GENOMIC DNA]</scope>
    <source>
        <strain evidence="2">SSS9</strain>
    </source>
</reference>
<feature type="compositionally biased region" description="Basic and acidic residues" evidence="1">
    <location>
        <begin position="85"/>
        <end position="94"/>
    </location>
</feature>
<organism evidence="2 3">
    <name type="scientific">Leptospira semungkisensis</name>
    <dbReference type="NCBI Taxonomy" id="2484985"/>
    <lineage>
        <taxon>Bacteria</taxon>
        <taxon>Pseudomonadati</taxon>
        <taxon>Spirochaetota</taxon>
        <taxon>Spirochaetia</taxon>
        <taxon>Leptospirales</taxon>
        <taxon>Leptospiraceae</taxon>
        <taxon>Leptospira</taxon>
    </lineage>
</organism>
<dbReference type="EMBL" id="RQEP01000018">
    <property type="protein sequence ID" value="TGK00790.1"/>
    <property type="molecule type" value="Genomic_DNA"/>
</dbReference>